<dbReference type="GeneID" id="5054502"/>
<evidence type="ECO:0000259" key="5">
    <source>
        <dbReference type="PROSITE" id="PS50893"/>
    </source>
</evidence>
<sequence>MDKFNLVSFGRSVIEVVDVWKRLGGAWILRGVSLRVNSVVTLVGPNGSGKTTLVKIIAGVLEPTRGVVQVDGRRPKVPASLLGVVFHTPMLYPELTVRENLKLFSKLAGGRLEGCPLGVCKVLDKPVKALSFGWKRRVDVVRALLPDPPNLVIDEPTTGLDEEARGELLDILRSRGAALLTSPFSLGVGQELRIEEVQHVGGS</sequence>
<dbReference type="InterPro" id="IPR017871">
    <property type="entry name" value="ABC_transporter-like_CS"/>
</dbReference>
<dbReference type="PROSITE" id="PS00211">
    <property type="entry name" value="ABC_TRANSPORTER_1"/>
    <property type="match status" value="1"/>
</dbReference>
<dbReference type="GO" id="GO:0016887">
    <property type="term" value="F:ATP hydrolysis activity"/>
    <property type="evidence" value="ECO:0007669"/>
    <property type="project" value="InterPro"/>
</dbReference>
<name>A4WJE4_PYRAR</name>
<proteinExistence type="inferred from homology"/>
<dbReference type="PROSITE" id="PS50893">
    <property type="entry name" value="ABC_TRANSPORTER_2"/>
    <property type="match status" value="1"/>
</dbReference>
<dbReference type="SUPFAM" id="SSF52540">
    <property type="entry name" value="P-loop containing nucleoside triphosphate hydrolases"/>
    <property type="match status" value="1"/>
</dbReference>
<keyword evidence="4" id="KW-0067">ATP-binding</keyword>
<protein>
    <submittedName>
        <fullName evidence="6">ABC transporter related protein</fullName>
    </submittedName>
</protein>
<evidence type="ECO:0000313" key="7">
    <source>
        <dbReference type="Proteomes" id="UP000001567"/>
    </source>
</evidence>
<dbReference type="Gene3D" id="3.40.50.300">
    <property type="entry name" value="P-loop containing nucleotide triphosphate hydrolases"/>
    <property type="match status" value="1"/>
</dbReference>
<evidence type="ECO:0000256" key="1">
    <source>
        <dbReference type="ARBA" id="ARBA00005417"/>
    </source>
</evidence>
<dbReference type="GO" id="GO:0005524">
    <property type="term" value="F:ATP binding"/>
    <property type="evidence" value="ECO:0007669"/>
    <property type="project" value="UniProtKB-KW"/>
</dbReference>
<dbReference type="InterPro" id="IPR027417">
    <property type="entry name" value="P-loop_NTPase"/>
</dbReference>
<comment type="similarity">
    <text evidence="1">Belongs to the ABC transporter superfamily.</text>
</comment>
<keyword evidence="3" id="KW-0547">Nucleotide-binding</keyword>
<dbReference type="EMBL" id="CP000660">
    <property type="protein sequence ID" value="ABP50511.1"/>
    <property type="molecule type" value="Genomic_DNA"/>
</dbReference>
<organism evidence="6 7">
    <name type="scientific">Pyrobaculum arsenaticum (strain DSM 13514 / JCM 11321 / PZ6)</name>
    <dbReference type="NCBI Taxonomy" id="340102"/>
    <lineage>
        <taxon>Archaea</taxon>
        <taxon>Thermoproteota</taxon>
        <taxon>Thermoprotei</taxon>
        <taxon>Thermoproteales</taxon>
        <taxon>Thermoproteaceae</taxon>
        <taxon>Pyrobaculum</taxon>
    </lineage>
</organism>
<dbReference type="CDD" id="cd03230">
    <property type="entry name" value="ABC_DR_subfamily_A"/>
    <property type="match status" value="1"/>
</dbReference>
<dbReference type="Pfam" id="PF00005">
    <property type="entry name" value="ABC_tran"/>
    <property type="match status" value="1"/>
</dbReference>
<feature type="domain" description="ABC transporter" evidence="5">
    <location>
        <begin position="14"/>
        <end position="200"/>
    </location>
</feature>
<accession>A4WJE4</accession>
<keyword evidence="2" id="KW-0813">Transport</keyword>
<dbReference type="InterPro" id="IPR003593">
    <property type="entry name" value="AAA+_ATPase"/>
</dbReference>
<gene>
    <name evidence="6" type="ordered locus">Pars_0931</name>
</gene>
<dbReference type="Proteomes" id="UP000001567">
    <property type="component" value="Chromosome"/>
</dbReference>
<reference evidence="6 7" key="1">
    <citation type="submission" date="2007-04" db="EMBL/GenBank/DDBJ databases">
        <title>Complete sequence of Pyrobaculum arsenaticum DSM 13514.</title>
        <authorList>
            <consortium name="US DOE Joint Genome Institute"/>
            <person name="Copeland A."/>
            <person name="Lucas S."/>
            <person name="Lapidus A."/>
            <person name="Barry K."/>
            <person name="Glavina del Rio T."/>
            <person name="Dalin E."/>
            <person name="Tice H."/>
            <person name="Pitluck S."/>
            <person name="Chain P."/>
            <person name="Malfatti S."/>
            <person name="Shin M."/>
            <person name="Vergez L."/>
            <person name="Schmutz J."/>
            <person name="Larimer F."/>
            <person name="Land M."/>
            <person name="Hauser L."/>
            <person name="Kyrpides N."/>
            <person name="Mikhailova N."/>
            <person name="Cozen A.E."/>
            <person name="Fitz-Gibbon S.T."/>
            <person name="House C.H."/>
            <person name="Saltikov C."/>
            <person name="Lowe T.M."/>
            <person name="Richardson P."/>
        </authorList>
    </citation>
    <scope>NUCLEOTIDE SEQUENCE [LARGE SCALE GENOMIC DNA]</scope>
    <source>
        <strain evidence="7">ATCC 700994 / DSM 13514 / JCM 11321 / PZ6</strain>
    </source>
</reference>
<dbReference type="InterPro" id="IPR003439">
    <property type="entry name" value="ABC_transporter-like_ATP-bd"/>
</dbReference>
<dbReference type="AlphaFoldDB" id="A4WJE4"/>
<dbReference type="PhylomeDB" id="A4WJE4"/>
<evidence type="ECO:0000256" key="3">
    <source>
        <dbReference type="ARBA" id="ARBA00022741"/>
    </source>
</evidence>
<dbReference type="STRING" id="340102.Pars_0931"/>
<dbReference type="PANTHER" id="PTHR42711:SF5">
    <property type="entry name" value="ABC TRANSPORTER ATP-BINDING PROTEIN NATA"/>
    <property type="match status" value="1"/>
</dbReference>
<evidence type="ECO:0000256" key="4">
    <source>
        <dbReference type="ARBA" id="ARBA00022840"/>
    </source>
</evidence>
<dbReference type="SMART" id="SM00382">
    <property type="entry name" value="AAA"/>
    <property type="match status" value="1"/>
</dbReference>
<evidence type="ECO:0000256" key="2">
    <source>
        <dbReference type="ARBA" id="ARBA00022448"/>
    </source>
</evidence>
<dbReference type="KEGG" id="pas:Pars_0931"/>
<evidence type="ECO:0000313" key="6">
    <source>
        <dbReference type="EMBL" id="ABP50511.1"/>
    </source>
</evidence>
<dbReference type="PANTHER" id="PTHR42711">
    <property type="entry name" value="ABC TRANSPORTER ATP-BINDING PROTEIN"/>
    <property type="match status" value="1"/>
</dbReference>
<dbReference type="RefSeq" id="WP_011900418.1">
    <property type="nucleotide sequence ID" value="NC_009376.1"/>
</dbReference>
<dbReference type="HOGENOM" id="CLU_000604_1_2_2"/>
<dbReference type="InterPro" id="IPR050763">
    <property type="entry name" value="ABC_transporter_ATP-binding"/>
</dbReference>